<feature type="transmembrane region" description="Helical" evidence="8">
    <location>
        <begin position="100"/>
        <end position="123"/>
    </location>
</feature>
<feature type="transmembrane region" description="Helical" evidence="8">
    <location>
        <begin position="60"/>
        <end position="80"/>
    </location>
</feature>
<comment type="similarity">
    <text evidence="2">Belongs to the multi antimicrobial extrusion (MATE) (TC 2.A.66.1) family.</text>
</comment>
<keyword evidence="6 8" id="KW-1133">Transmembrane helix</keyword>
<evidence type="ECO:0000313" key="10">
    <source>
        <dbReference type="Proteomes" id="UP000199474"/>
    </source>
</evidence>
<dbReference type="PANTHER" id="PTHR43549">
    <property type="entry name" value="MULTIDRUG RESISTANCE PROTEIN YPNP-RELATED"/>
    <property type="match status" value="1"/>
</dbReference>
<feature type="transmembrane region" description="Helical" evidence="8">
    <location>
        <begin position="263"/>
        <end position="282"/>
    </location>
</feature>
<feature type="transmembrane region" description="Helical" evidence="8">
    <location>
        <begin position="390"/>
        <end position="412"/>
    </location>
</feature>
<sequence>MVKRREPMKKQHDFTQGSIFKHLLIFSGPLMLTNLLQTSYQFADSLWVGNLLGSDALGSVAISSTIIFTVLSFVLGLNNAALTILSQQKGKDNDIGLKRYLNAFVVILTIMALMLSSLGYSLAEQLLRILGTPENMLNEAKNYLQINFLGILFLFGYNFISTVLRALGDSRTPLRFVMIAVLLNVVLNPLFIAGFDLGIIGAAFATILAQGSAFLYGLIYVLSKKLAPFSAPALPSKKEVGLILNLGIPAGLQMAVISAGSAAIMSVVTVFGSGVVAGYGAAQRLDSILMLPAHALGTAVNSMAGQNIGVRDWPRVKKIAKYGVLYNLSIMLLVGVLVVIFAEYGIRMFIENEEAVAFGTRYLQIVALCYPFLGINFILNGIVRAAGAMYQVLALNVISFWVLRFPLAYLFSSWLGEIGVAVGMGASFVLSSFAAFMYYRFGKWRRKELFSNG</sequence>
<feature type="transmembrane region" description="Helical" evidence="8">
    <location>
        <begin position="324"/>
        <end position="342"/>
    </location>
</feature>
<feature type="transmembrane region" description="Helical" evidence="8">
    <location>
        <begin position="362"/>
        <end position="383"/>
    </location>
</feature>
<evidence type="ECO:0000256" key="7">
    <source>
        <dbReference type="ARBA" id="ARBA00023136"/>
    </source>
</evidence>
<feature type="transmembrane region" description="Helical" evidence="8">
    <location>
        <begin position="143"/>
        <end position="164"/>
    </location>
</feature>
<dbReference type="AlphaFoldDB" id="A0A1I1U506"/>
<keyword evidence="5 8" id="KW-0812">Transmembrane</keyword>
<accession>A0A1I1U506</accession>
<keyword evidence="10" id="KW-1185">Reference proteome</keyword>
<evidence type="ECO:0000256" key="4">
    <source>
        <dbReference type="ARBA" id="ARBA00022475"/>
    </source>
</evidence>
<organism evidence="9 10">
    <name type="scientific">Lentibacillus persicus</name>
    <dbReference type="NCBI Taxonomy" id="640948"/>
    <lineage>
        <taxon>Bacteria</taxon>
        <taxon>Bacillati</taxon>
        <taxon>Bacillota</taxon>
        <taxon>Bacilli</taxon>
        <taxon>Bacillales</taxon>
        <taxon>Bacillaceae</taxon>
        <taxon>Lentibacillus</taxon>
    </lineage>
</organism>
<name>A0A1I1U506_9BACI</name>
<evidence type="ECO:0000256" key="8">
    <source>
        <dbReference type="SAM" id="Phobius"/>
    </source>
</evidence>
<dbReference type="Pfam" id="PF01554">
    <property type="entry name" value="MatE"/>
    <property type="match status" value="2"/>
</dbReference>
<dbReference type="PANTHER" id="PTHR43549:SF3">
    <property type="entry name" value="MULTIDRUG RESISTANCE PROTEIN YPNP-RELATED"/>
    <property type="match status" value="1"/>
</dbReference>
<dbReference type="GO" id="GO:0015297">
    <property type="term" value="F:antiporter activity"/>
    <property type="evidence" value="ECO:0007669"/>
    <property type="project" value="InterPro"/>
</dbReference>
<dbReference type="GO" id="GO:0005886">
    <property type="term" value="C:plasma membrane"/>
    <property type="evidence" value="ECO:0007669"/>
    <property type="project" value="UniProtKB-SubCell"/>
</dbReference>
<feature type="transmembrane region" description="Helical" evidence="8">
    <location>
        <begin position="176"/>
        <end position="193"/>
    </location>
</feature>
<gene>
    <name evidence="9" type="ORF">SAMN05216238_10321</name>
</gene>
<dbReference type="InterPro" id="IPR048279">
    <property type="entry name" value="MdtK-like"/>
</dbReference>
<evidence type="ECO:0000256" key="1">
    <source>
        <dbReference type="ARBA" id="ARBA00004651"/>
    </source>
</evidence>
<dbReference type="EMBL" id="FOMR01000003">
    <property type="protein sequence ID" value="SFD65774.1"/>
    <property type="molecule type" value="Genomic_DNA"/>
</dbReference>
<reference evidence="10" key="1">
    <citation type="submission" date="2016-10" db="EMBL/GenBank/DDBJ databases">
        <authorList>
            <person name="Varghese N."/>
            <person name="Submissions S."/>
        </authorList>
    </citation>
    <scope>NUCLEOTIDE SEQUENCE [LARGE SCALE GENOMIC DNA]</scope>
    <source>
        <strain evidence="10">DSM 22530</strain>
    </source>
</reference>
<feature type="transmembrane region" description="Helical" evidence="8">
    <location>
        <begin position="20"/>
        <end position="40"/>
    </location>
</feature>
<dbReference type="STRING" id="640948.SAMN05216238_10321"/>
<keyword evidence="3" id="KW-0813">Transport</keyword>
<comment type="subcellular location">
    <subcellularLocation>
        <location evidence="1">Cell membrane</location>
        <topology evidence="1">Multi-pass membrane protein</topology>
    </subcellularLocation>
</comment>
<evidence type="ECO:0000256" key="6">
    <source>
        <dbReference type="ARBA" id="ARBA00022989"/>
    </source>
</evidence>
<evidence type="ECO:0000313" key="9">
    <source>
        <dbReference type="EMBL" id="SFD65774.1"/>
    </source>
</evidence>
<keyword evidence="4" id="KW-1003">Cell membrane</keyword>
<dbReference type="InterPro" id="IPR052031">
    <property type="entry name" value="Membrane_Transporter-Flippase"/>
</dbReference>
<dbReference type="PIRSF" id="PIRSF006603">
    <property type="entry name" value="DinF"/>
    <property type="match status" value="1"/>
</dbReference>
<dbReference type="GO" id="GO:0042910">
    <property type="term" value="F:xenobiotic transmembrane transporter activity"/>
    <property type="evidence" value="ECO:0007669"/>
    <property type="project" value="InterPro"/>
</dbReference>
<dbReference type="Proteomes" id="UP000199474">
    <property type="component" value="Unassembled WGS sequence"/>
</dbReference>
<dbReference type="NCBIfam" id="TIGR00797">
    <property type="entry name" value="matE"/>
    <property type="match status" value="1"/>
</dbReference>
<evidence type="ECO:0000256" key="3">
    <source>
        <dbReference type="ARBA" id="ARBA00022448"/>
    </source>
</evidence>
<evidence type="ECO:0000256" key="2">
    <source>
        <dbReference type="ARBA" id="ARBA00010199"/>
    </source>
</evidence>
<evidence type="ECO:0000256" key="5">
    <source>
        <dbReference type="ARBA" id="ARBA00022692"/>
    </source>
</evidence>
<dbReference type="CDD" id="cd13138">
    <property type="entry name" value="MATE_yoeA_like"/>
    <property type="match status" value="1"/>
</dbReference>
<feature type="transmembrane region" description="Helical" evidence="8">
    <location>
        <begin position="418"/>
        <end position="439"/>
    </location>
</feature>
<dbReference type="InterPro" id="IPR002528">
    <property type="entry name" value="MATE_fam"/>
</dbReference>
<protein>
    <submittedName>
        <fullName evidence="9">Putative efflux protein, MATE family</fullName>
    </submittedName>
</protein>
<proteinExistence type="inferred from homology"/>
<dbReference type="RefSeq" id="WP_245745200.1">
    <property type="nucleotide sequence ID" value="NZ_FOMR01000003.1"/>
</dbReference>
<keyword evidence="7 8" id="KW-0472">Membrane</keyword>
<feature type="transmembrane region" description="Helical" evidence="8">
    <location>
        <begin position="199"/>
        <end position="219"/>
    </location>
</feature>